<gene>
    <name evidence="1" type="ORF">NA56DRAFT_695924</name>
</gene>
<evidence type="ECO:0000313" key="1">
    <source>
        <dbReference type="EMBL" id="PMD28168.1"/>
    </source>
</evidence>
<reference evidence="1 2" key="1">
    <citation type="submission" date="2016-05" db="EMBL/GenBank/DDBJ databases">
        <title>A degradative enzymes factory behind the ericoid mycorrhizal symbiosis.</title>
        <authorList>
            <consortium name="DOE Joint Genome Institute"/>
            <person name="Martino E."/>
            <person name="Morin E."/>
            <person name="Grelet G."/>
            <person name="Kuo A."/>
            <person name="Kohler A."/>
            <person name="Daghino S."/>
            <person name="Barry K."/>
            <person name="Choi C."/>
            <person name="Cichocki N."/>
            <person name="Clum A."/>
            <person name="Copeland A."/>
            <person name="Hainaut M."/>
            <person name="Haridas S."/>
            <person name="Labutti K."/>
            <person name="Lindquist E."/>
            <person name="Lipzen A."/>
            <person name="Khouja H.-R."/>
            <person name="Murat C."/>
            <person name="Ohm R."/>
            <person name="Olson A."/>
            <person name="Spatafora J."/>
            <person name="Veneault-Fourrey C."/>
            <person name="Henrissat B."/>
            <person name="Grigoriev I."/>
            <person name="Martin F."/>
            <person name="Perotto S."/>
        </authorList>
    </citation>
    <scope>NUCLEOTIDE SEQUENCE [LARGE SCALE GENOMIC DNA]</scope>
    <source>
        <strain evidence="1 2">UAMH 7357</strain>
    </source>
</reference>
<accession>A0A2J6QPI5</accession>
<proteinExistence type="predicted"/>
<dbReference type="AlphaFoldDB" id="A0A2J6QPI5"/>
<dbReference type="Proteomes" id="UP000235672">
    <property type="component" value="Unassembled WGS sequence"/>
</dbReference>
<organism evidence="1 2">
    <name type="scientific">Hyaloscypha hepaticicola</name>
    <dbReference type="NCBI Taxonomy" id="2082293"/>
    <lineage>
        <taxon>Eukaryota</taxon>
        <taxon>Fungi</taxon>
        <taxon>Dikarya</taxon>
        <taxon>Ascomycota</taxon>
        <taxon>Pezizomycotina</taxon>
        <taxon>Leotiomycetes</taxon>
        <taxon>Helotiales</taxon>
        <taxon>Hyaloscyphaceae</taxon>
        <taxon>Hyaloscypha</taxon>
    </lineage>
</organism>
<keyword evidence="2" id="KW-1185">Reference proteome</keyword>
<evidence type="ECO:0000313" key="2">
    <source>
        <dbReference type="Proteomes" id="UP000235672"/>
    </source>
</evidence>
<protein>
    <submittedName>
        <fullName evidence="1">Uncharacterized protein</fullName>
    </submittedName>
</protein>
<name>A0A2J6QPI5_9HELO</name>
<dbReference type="EMBL" id="KZ613464">
    <property type="protein sequence ID" value="PMD28168.1"/>
    <property type="molecule type" value="Genomic_DNA"/>
</dbReference>
<sequence>MDLSLPISLDSRAALCYQVQSGRAKAENACPTEFLFASLWHYKHKIDRTGLRNSYSKGLDSASGPSRLHILLQQMDRGRVGKKSLPKGQEMEAMEAALQQEVWRRTRKFTSLEKTLKSSSSVVTSRFSDSGVVVDASCKCILMVKEDFTKLNQGHFYSGTRACIECYDYQYFRDRRFEPRFLQFCGTSNDK</sequence>